<evidence type="ECO:0000313" key="18">
    <source>
        <dbReference type="Proteomes" id="UP000663877"/>
    </source>
</evidence>
<feature type="transmembrane region" description="Helical" evidence="13">
    <location>
        <begin position="160"/>
        <end position="184"/>
    </location>
</feature>
<evidence type="ECO:0000256" key="5">
    <source>
        <dbReference type="ARBA" id="ARBA00022692"/>
    </source>
</evidence>
<keyword evidence="11 12" id="KW-0407">Ion channel</keyword>
<keyword evidence="9 12" id="KW-0406">Ion transport</keyword>
<dbReference type="Proteomes" id="UP000663832">
    <property type="component" value="Unassembled WGS sequence"/>
</dbReference>
<evidence type="ECO:0000256" key="8">
    <source>
        <dbReference type="ARBA" id="ARBA00022989"/>
    </source>
</evidence>
<dbReference type="GO" id="GO:0005886">
    <property type="term" value="C:plasma membrane"/>
    <property type="evidence" value="ECO:0007669"/>
    <property type="project" value="TreeGrafter"/>
</dbReference>
<dbReference type="PANTHER" id="PTHR11003:SF291">
    <property type="entry name" value="IP11374P"/>
    <property type="match status" value="1"/>
</dbReference>
<dbReference type="PRINTS" id="PR01095">
    <property type="entry name" value="TASKCHANNEL"/>
</dbReference>
<keyword evidence="6" id="KW-0631">Potassium channel</keyword>
<organism evidence="15 18">
    <name type="scientific">Adineta steineri</name>
    <dbReference type="NCBI Taxonomy" id="433720"/>
    <lineage>
        <taxon>Eukaryota</taxon>
        <taxon>Metazoa</taxon>
        <taxon>Spiralia</taxon>
        <taxon>Gnathifera</taxon>
        <taxon>Rotifera</taxon>
        <taxon>Eurotatoria</taxon>
        <taxon>Bdelloidea</taxon>
        <taxon>Adinetida</taxon>
        <taxon>Adinetidae</taxon>
        <taxon>Adineta</taxon>
    </lineage>
</organism>
<keyword evidence="7" id="KW-0630">Potassium</keyword>
<feature type="transmembrane region" description="Helical" evidence="13">
    <location>
        <begin position="12"/>
        <end position="31"/>
    </location>
</feature>
<evidence type="ECO:0000313" key="17">
    <source>
        <dbReference type="Proteomes" id="UP000663832"/>
    </source>
</evidence>
<feature type="domain" description="Potassium channel" evidence="14">
    <location>
        <begin position="173"/>
        <end position="253"/>
    </location>
</feature>
<feature type="domain" description="Potassium channel" evidence="14">
    <location>
        <begin position="68"/>
        <end position="138"/>
    </location>
</feature>
<evidence type="ECO:0000256" key="7">
    <source>
        <dbReference type="ARBA" id="ARBA00022958"/>
    </source>
</evidence>
<gene>
    <name evidence="15" type="ORF">BJG266_LOCUS27984</name>
    <name evidence="16" type="ORF">QVE165_LOCUS39333</name>
</gene>
<reference evidence="15" key="1">
    <citation type="submission" date="2021-02" db="EMBL/GenBank/DDBJ databases">
        <authorList>
            <person name="Nowell W R."/>
        </authorList>
    </citation>
    <scope>NUCLEOTIDE SEQUENCE</scope>
</reference>
<dbReference type="EMBL" id="CAJNOM010000435">
    <property type="protein sequence ID" value="CAF1436742.1"/>
    <property type="molecule type" value="Genomic_DNA"/>
</dbReference>
<proteinExistence type="inferred from homology"/>
<evidence type="ECO:0000256" key="3">
    <source>
        <dbReference type="ARBA" id="ARBA00022448"/>
    </source>
</evidence>
<evidence type="ECO:0000313" key="15">
    <source>
        <dbReference type="EMBL" id="CAF1221081.1"/>
    </source>
</evidence>
<feature type="transmembrane region" description="Helical" evidence="13">
    <location>
        <begin position="196"/>
        <end position="216"/>
    </location>
</feature>
<keyword evidence="8 13" id="KW-1133">Transmembrane helix</keyword>
<comment type="similarity">
    <text evidence="2 12">Belongs to the two pore domain potassium channel (TC 1.A.1.8) family.</text>
</comment>
<dbReference type="GO" id="GO:0022841">
    <property type="term" value="F:potassium ion leak channel activity"/>
    <property type="evidence" value="ECO:0007669"/>
    <property type="project" value="TreeGrafter"/>
</dbReference>
<evidence type="ECO:0000259" key="14">
    <source>
        <dbReference type="Pfam" id="PF07885"/>
    </source>
</evidence>
<dbReference type="GO" id="GO:0015271">
    <property type="term" value="F:outward rectifier potassium channel activity"/>
    <property type="evidence" value="ECO:0007669"/>
    <property type="project" value="TreeGrafter"/>
</dbReference>
<dbReference type="Gene3D" id="1.10.287.70">
    <property type="match status" value="1"/>
</dbReference>
<evidence type="ECO:0000256" key="6">
    <source>
        <dbReference type="ARBA" id="ARBA00022826"/>
    </source>
</evidence>
<dbReference type="InterPro" id="IPR003092">
    <property type="entry name" value="2pore_dom_K_chnl_TASK"/>
</dbReference>
<keyword evidence="10 13" id="KW-0472">Membrane</keyword>
<name>A0A814XVM7_9BILA</name>
<evidence type="ECO:0000256" key="9">
    <source>
        <dbReference type="ARBA" id="ARBA00023065"/>
    </source>
</evidence>
<evidence type="ECO:0000256" key="11">
    <source>
        <dbReference type="ARBA" id="ARBA00023303"/>
    </source>
</evidence>
<dbReference type="GO" id="GO:0030322">
    <property type="term" value="P:stabilization of membrane potential"/>
    <property type="evidence" value="ECO:0007669"/>
    <property type="project" value="TreeGrafter"/>
</dbReference>
<protein>
    <recommendedName>
        <fullName evidence="14">Potassium channel domain-containing protein</fullName>
    </recommendedName>
</protein>
<dbReference type="Proteomes" id="UP000663877">
    <property type="component" value="Unassembled WGS sequence"/>
</dbReference>
<dbReference type="OrthoDB" id="297496at2759"/>
<keyword evidence="4" id="KW-0633">Potassium transport</keyword>
<evidence type="ECO:0000313" key="16">
    <source>
        <dbReference type="EMBL" id="CAF1436742.1"/>
    </source>
</evidence>
<evidence type="ECO:0000256" key="2">
    <source>
        <dbReference type="ARBA" id="ARBA00006666"/>
    </source>
</evidence>
<sequence length="431" mass="49317">MIIGTQNVRTVALMFIVLIYLMLGAAVFNALESKREIANRLIYKQKIARILYRTDTVPNETLFVSLTTAIFENRHFRRGTAKQWTFPGAFYFSTLVVTLIGYGQTTPKTMGGKIFCMVYTVAGVPLNLIMFQSVGERLNAIISFVLSRLKRFLGLRRQKVSGFELIAVEFGMTTMLVLCGSIVFSTYEEWTYFESIYYSLVTFWTIGFGDMVPLASLQRNGHSLYSRWGYFIFTMSFILFGLALVASSLNLLVLRLAQFHSENGIGGISALLGRNEEELIAAAIAEHRASICPQQRNRICSNTNSLNQSHKALSPFLSLKTNSRWSLSSSSSTSSDKKSDFIVNSHDKTCCSAFSCLNRGKRKRRYWHLRRSPQNIKHLLYFNQLLDNNKLQFVRKSLISNQYHQHHQHHHHQITNHVPRINSQMQHRISI</sequence>
<keyword evidence="3 12" id="KW-0813">Transport</keyword>
<dbReference type="InterPro" id="IPR003280">
    <property type="entry name" value="2pore_dom_K_chnl"/>
</dbReference>
<dbReference type="PANTHER" id="PTHR11003">
    <property type="entry name" value="POTASSIUM CHANNEL, SUBFAMILY K"/>
    <property type="match status" value="1"/>
</dbReference>
<evidence type="ECO:0000256" key="12">
    <source>
        <dbReference type="RuleBase" id="RU003857"/>
    </source>
</evidence>
<dbReference type="AlphaFoldDB" id="A0A814XVM7"/>
<dbReference type="Pfam" id="PF07885">
    <property type="entry name" value="Ion_trans_2"/>
    <property type="match status" value="2"/>
</dbReference>
<feature type="transmembrane region" description="Helical" evidence="13">
    <location>
        <begin position="228"/>
        <end position="253"/>
    </location>
</feature>
<dbReference type="EMBL" id="CAJNOI010000274">
    <property type="protein sequence ID" value="CAF1221081.1"/>
    <property type="molecule type" value="Genomic_DNA"/>
</dbReference>
<evidence type="ECO:0000256" key="4">
    <source>
        <dbReference type="ARBA" id="ARBA00022538"/>
    </source>
</evidence>
<comment type="caution">
    <text evidence="15">The sequence shown here is derived from an EMBL/GenBank/DDBJ whole genome shotgun (WGS) entry which is preliminary data.</text>
</comment>
<evidence type="ECO:0000256" key="1">
    <source>
        <dbReference type="ARBA" id="ARBA00004141"/>
    </source>
</evidence>
<evidence type="ECO:0000256" key="10">
    <source>
        <dbReference type="ARBA" id="ARBA00023136"/>
    </source>
</evidence>
<feature type="transmembrane region" description="Helical" evidence="13">
    <location>
        <begin position="84"/>
        <end position="104"/>
    </location>
</feature>
<keyword evidence="17" id="KW-1185">Reference proteome</keyword>
<evidence type="ECO:0000256" key="13">
    <source>
        <dbReference type="SAM" id="Phobius"/>
    </source>
</evidence>
<keyword evidence="5 12" id="KW-0812">Transmembrane</keyword>
<dbReference type="InterPro" id="IPR013099">
    <property type="entry name" value="K_chnl_dom"/>
</dbReference>
<comment type="subcellular location">
    <subcellularLocation>
        <location evidence="1">Membrane</location>
        <topology evidence="1">Multi-pass membrane protein</topology>
    </subcellularLocation>
</comment>
<dbReference type="SUPFAM" id="SSF81324">
    <property type="entry name" value="Voltage-gated potassium channels"/>
    <property type="match status" value="2"/>
</dbReference>
<accession>A0A814XVM7</accession>
<dbReference type="PRINTS" id="PR01333">
    <property type="entry name" value="2POREKCHANEL"/>
</dbReference>